<evidence type="ECO:0000313" key="2">
    <source>
        <dbReference type="EMBL" id="MBU3819110.1"/>
    </source>
</evidence>
<evidence type="ECO:0008006" key="4">
    <source>
        <dbReference type="Google" id="ProtNLM"/>
    </source>
</evidence>
<evidence type="ECO:0000256" key="1">
    <source>
        <dbReference type="SAM" id="SignalP"/>
    </source>
</evidence>
<keyword evidence="1" id="KW-0732">Signal</keyword>
<comment type="caution">
    <text evidence="2">The sequence shown here is derived from an EMBL/GenBank/DDBJ whole genome shotgun (WGS) entry which is preliminary data.</text>
</comment>
<feature type="chain" id="PRO_5039237845" description="DUF3298 domain-containing protein" evidence="1">
    <location>
        <begin position="29"/>
        <end position="266"/>
    </location>
</feature>
<organism evidence="2 3">
    <name type="scientific">Candidatus Faecalibacterium intestinavium</name>
    <dbReference type="NCBI Taxonomy" id="2838580"/>
    <lineage>
        <taxon>Bacteria</taxon>
        <taxon>Bacillati</taxon>
        <taxon>Bacillota</taxon>
        <taxon>Clostridia</taxon>
        <taxon>Eubacteriales</taxon>
        <taxon>Oscillospiraceae</taxon>
        <taxon>Faecalibacterium</taxon>
    </lineage>
</organism>
<dbReference type="Proteomes" id="UP000824178">
    <property type="component" value="Unassembled WGS sequence"/>
</dbReference>
<reference evidence="2" key="2">
    <citation type="submission" date="2021-04" db="EMBL/GenBank/DDBJ databases">
        <authorList>
            <person name="Gilroy R."/>
        </authorList>
    </citation>
    <scope>NUCLEOTIDE SEQUENCE</scope>
    <source>
        <strain evidence="2">742</strain>
    </source>
</reference>
<sequence>MKRTYTALAVVLSLLALLVGCAPQPEQAEVWEMEEESVVVFSDGQTVDRWRAREGELRGSVAWYELSDGTPLLLEDDPAEPANTAGMGEAAWTFLIQTLSDWGLRYDPASLLEEAYARYQACLDEGEEFAPGEVGQATALTAQAEQVVYLCTTVTVAPDPEASREIRLGSAFDRETGQPLDFFSLFAADEATVRAALTAFGEEEFWAGQAAALDPEWVAFYPDYLEVCVPAQTLPQLEQGLVLRWDYAQLDGLLQPWAAPNGTEEP</sequence>
<feature type="signal peptide" evidence="1">
    <location>
        <begin position="1"/>
        <end position="28"/>
    </location>
</feature>
<evidence type="ECO:0000313" key="3">
    <source>
        <dbReference type="Proteomes" id="UP000824178"/>
    </source>
</evidence>
<proteinExistence type="predicted"/>
<name>A0A9E2KJ61_9FIRM</name>
<dbReference type="AlphaFoldDB" id="A0A9E2KJ61"/>
<dbReference type="PROSITE" id="PS51257">
    <property type="entry name" value="PROKAR_LIPOPROTEIN"/>
    <property type="match status" value="1"/>
</dbReference>
<reference evidence="2" key="1">
    <citation type="journal article" date="2021" name="PeerJ">
        <title>Extensive microbial diversity within the chicken gut microbiome revealed by metagenomics and culture.</title>
        <authorList>
            <person name="Gilroy R."/>
            <person name="Ravi A."/>
            <person name="Getino M."/>
            <person name="Pursley I."/>
            <person name="Horton D.L."/>
            <person name="Alikhan N.F."/>
            <person name="Baker D."/>
            <person name="Gharbi K."/>
            <person name="Hall N."/>
            <person name="Watson M."/>
            <person name="Adriaenssens E.M."/>
            <person name="Foster-Nyarko E."/>
            <person name="Jarju S."/>
            <person name="Secka A."/>
            <person name="Antonio M."/>
            <person name="Oren A."/>
            <person name="Chaudhuri R.R."/>
            <person name="La Ragione R."/>
            <person name="Hildebrand F."/>
            <person name="Pallen M.J."/>
        </authorList>
    </citation>
    <scope>NUCLEOTIDE SEQUENCE</scope>
    <source>
        <strain evidence="2">742</strain>
    </source>
</reference>
<protein>
    <recommendedName>
        <fullName evidence="4">DUF3298 domain-containing protein</fullName>
    </recommendedName>
</protein>
<dbReference type="EMBL" id="JAHLFH010000032">
    <property type="protein sequence ID" value="MBU3819110.1"/>
    <property type="molecule type" value="Genomic_DNA"/>
</dbReference>
<gene>
    <name evidence="2" type="ORF">H9864_01860</name>
</gene>
<accession>A0A9E2KJ61</accession>